<evidence type="ECO:0000256" key="9">
    <source>
        <dbReference type="SAM" id="MobiDB-lite"/>
    </source>
</evidence>
<dbReference type="PANTHER" id="PTHR24421:SF10">
    <property type="entry name" value="NITRATE_NITRITE SENSOR PROTEIN NARQ"/>
    <property type="match status" value="1"/>
</dbReference>
<evidence type="ECO:0000256" key="10">
    <source>
        <dbReference type="SAM" id="Phobius"/>
    </source>
</evidence>
<feature type="region of interest" description="Disordered" evidence="9">
    <location>
        <begin position="395"/>
        <end position="437"/>
    </location>
</feature>
<keyword evidence="13" id="KW-1185">Reference proteome</keyword>
<dbReference type="Proteomes" id="UP000695264">
    <property type="component" value="Unassembled WGS sequence"/>
</dbReference>
<keyword evidence="10" id="KW-1133">Transmembrane helix</keyword>
<dbReference type="EMBL" id="JAATEN010000006">
    <property type="protein sequence ID" value="NJQ00798.1"/>
    <property type="molecule type" value="Genomic_DNA"/>
</dbReference>
<name>A0ABX1BWZ1_9ACTN</name>
<evidence type="ECO:0000256" key="8">
    <source>
        <dbReference type="ARBA" id="ARBA00023012"/>
    </source>
</evidence>
<evidence type="ECO:0000256" key="1">
    <source>
        <dbReference type="ARBA" id="ARBA00000085"/>
    </source>
</evidence>
<sequence>MPAAAGTDPVRRPLPRPHRDDVLLAAGGLAGGLVLWSLGIPTGIRSGHDPSAWALLPLAVMAGCELFRRIAQPWTLLVACGALAADIAAGSLLATVLMFTDVIYAAVLYGPERRYQRVIPASVICTAVATVTALALHPRPESLLVGVVGALISVVPAWTGLAIRRHQEAARVERLRAEQTALLAELDRRSAVTAERARMARELHDVVANHLSAVAIHSTAALSRDDPAATREALRVIRENSVQGLAEMRGLITVLRAGEDRTGRGTGPGGGAGGGHGTAGTTVAPRLDGLEALVEQARTGAAGSGLALVLDDSRPPGTRLPAPVELAAYRIVQESLTNVLKHASPGTATVTLRCAAGALVIEVRSPYAAPRRPRAPGSGAGLVGMEERAALLGGVFTAGPAPGGPEFPAGEGGGEDGREDGPVWRVRAELPAGGEKR</sequence>
<evidence type="ECO:0000256" key="2">
    <source>
        <dbReference type="ARBA" id="ARBA00012438"/>
    </source>
</evidence>
<evidence type="ECO:0000256" key="7">
    <source>
        <dbReference type="ARBA" id="ARBA00022840"/>
    </source>
</evidence>
<dbReference type="InterPro" id="IPR011712">
    <property type="entry name" value="Sig_transdc_His_kin_sub3_dim/P"/>
</dbReference>
<dbReference type="PANTHER" id="PTHR24421">
    <property type="entry name" value="NITRATE/NITRITE SENSOR PROTEIN NARX-RELATED"/>
    <property type="match status" value="1"/>
</dbReference>
<keyword evidence="6 12" id="KW-0418">Kinase</keyword>
<dbReference type="Gene3D" id="1.20.5.1930">
    <property type="match status" value="1"/>
</dbReference>
<keyword evidence="10" id="KW-0812">Transmembrane</keyword>
<feature type="domain" description="Signal transduction histidine kinase subgroup 3 dimerisation and phosphoacceptor" evidence="11">
    <location>
        <begin position="195"/>
        <end position="258"/>
    </location>
</feature>
<feature type="transmembrane region" description="Helical" evidence="10">
    <location>
        <begin position="22"/>
        <end position="40"/>
    </location>
</feature>
<keyword evidence="4" id="KW-0808">Transferase</keyword>
<keyword evidence="5" id="KW-0547">Nucleotide-binding</keyword>
<evidence type="ECO:0000256" key="3">
    <source>
        <dbReference type="ARBA" id="ARBA00022553"/>
    </source>
</evidence>
<keyword evidence="10" id="KW-0472">Membrane</keyword>
<evidence type="ECO:0000259" key="11">
    <source>
        <dbReference type="Pfam" id="PF07730"/>
    </source>
</evidence>
<evidence type="ECO:0000256" key="5">
    <source>
        <dbReference type="ARBA" id="ARBA00022741"/>
    </source>
</evidence>
<reference evidence="12 13" key="1">
    <citation type="submission" date="2020-03" db="EMBL/GenBank/DDBJ databases">
        <title>WGS of actinomycetes isolated from Thailand.</title>
        <authorList>
            <person name="Thawai C."/>
        </authorList>
    </citation>
    <scope>NUCLEOTIDE SEQUENCE [LARGE SCALE GENOMIC DNA]</scope>
    <source>
        <strain evidence="12 13">PLAI 1-29</strain>
    </source>
</reference>
<dbReference type="CDD" id="cd16917">
    <property type="entry name" value="HATPase_UhpB-NarQ-NarX-like"/>
    <property type="match status" value="1"/>
</dbReference>
<proteinExistence type="predicted"/>
<dbReference type="InterPro" id="IPR036890">
    <property type="entry name" value="HATPase_C_sf"/>
</dbReference>
<evidence type="ECO:0000256" key="4">
    <source>
        <dbReference type="ARBA" id="ARBA00022679"/>
    </source>
</evidence>
<dbReference type="EC" id="2.7.13.3" evidence="2"/>
<dbReference type="Pfam" id="PF07730">
    <property type="entry name" value="HisKA_3"/>
    <property type="match status" value="1"/>
</dbReference>
<dbReference type="SUPFAM" id="SSF55874">
    <property type="entry name" value="ATPase domain of HSP90 chaperone/DNA topoisomerase II/histidine kinase"/>
    <property type="match status" value="1"/>
</dbReference>
<protein>
    <recommendedName>
        <fullName evidence="2">histidine kinase</fullName>
        <ecNumber evidence="2">2.7.13.3</ecNumber>
    </recommendedName>
</protein>
<keyword evidence="7" id="KW-0067">ATP-binding</keyword>
<gene>
    <name evidence="12" type="ORF">HCK00_09685</name>
</gene>
<evidence type="ECO:0000313" key="12">
    <source>
        <dbReference type="EMBL" id="NJQ00798.1"/>
    </source>
</evidence>
<comment type="caution">
    <text evidence="12">The sequence shown here is derived from an EMBL/GenBank/DDBJ whole genome shotgun (WGS) entry which is preliminary data.</text>
</comment>
<feature type="compositionally biased region" description="Basic and acidic residues" evidence="9">
    <location>
        <begin position="415"/>
        <end position="437"/>
    </location>
</feature>
<evidence type="ECO:0000256" key="6">
    <source>
        <dbReference type="ARBA" id="ARBA00022777"/>
    </source>
</evidence>
<organism evidence="12 13">
    <name type="scientific">Streptomyces zingiberis</name>
    <dbReference type="NCBI Taxonomy" id="2053010"/>
    <lineage>
        <taxon>Bacteria</taxon>
        <taxon>Bacillati</taxon>
        <taxon>Actinomycetota</taxon>
        <taxon>Actinomycetes</taxon>
        <taxon>Kitasatosporales</taxon>
        <taxon>Streptomycetaceae</taxon>
        <taxon>Streptomyces</taxon>
    </lineage>
</organism>
<dbReference type="RefSeq" id="WP_168101613.1">
    <property type="nucleotide sequence ID" value="NZ_JAATEN010000006.1"/>
</dbReference>
<feature type="transmembrane region" description="Helical" evidence="10">
    <location>
        <begin position="143"/>
        <end position="163"/>
    </location>
</feature>
<feature type="compositionally biased region" description="Low complexity" evidence="9">
    <location>
        <begin position="398"/>
        <end position="409"/>
    </location>
</feature>
<dbReference type="InterPro" id="IPR050482">
    <property type="entry name" value="Sensor_HK_TwoCompSys"/>
</dbReference>
<comment type="catalytic activity">
    <reaction evidence="1">
        <text>ATP + protein L-histidine = ADP + protein N-phospho-L-histidine.</text>
        <dbReference type="EC" id="2.7.13.3"/>
    </reaction>
</comment>
<feature type="transmembrane region" description="Helical" evidence="10">
    <location>
        <begin position="76"/>
        <end position="106"/>
    </location>
</feature>
<accession>A0ABX1BWZ1</accession>
<keyword evidence="3" id="KW-0597">Phosphoprotein</keyword>
<dbReference type="Gene3D" id="3.30.565.10">
    <property type="entry name" value="Histidine kinase-like ATPase, C-terminal domain"/>
    <property type="match status" value="1"/>
</dbReference>
<feature type="transmembrane region" description="Helical" evidence="10">
    <location>
        <begin position="118"/>
        <end position="137"/>
    </location>
</feature>
<evidence type="ECO:0000313" key="13">
    <source>
        <dbReference type="Proteomes" id="UP000695264"/>
    </source>
</evidence>
<keyword evidence="8" id="KW-0902">Two-component regulatory system</keyword>
<dbReference type="GO" id="GO:0016301">
    <property type="term" value="F:kinase activity"/>
    <property type="evidence" value="ECO:0007669"/>
    <property type="project" value="UniProtKB-KW"/>
</dbReference>